<reference evidence="5 6" key="1">
    <citation type="journal article" date="2013" name="Nature">
        <title>Insights into bilaterian evolution from three spiralian genomes.</title>
        <authorList>
            <person name="Simakov O."/>
            <person name="Marletaz F."/>
            <person name="Cho S.J."/>
            <person name="Edsinger-Gonzales E."/>
            <person name="Havlak P."/>
            <person name="Hellsten U."/>
            <person name="Kuo D.H."/>
            <person name="Larsson T."/>
            <person name="Lv J."/>
            <person name="Arendt D."/>
            <person name="Savage R."/>
            <person name="Osoegawa K."/>
            <person name="de Jong P."/>
            <person name="Grimwood J."/>
            <person name="Chapman J.A."/>
            <person name="Shapiro H."/>
            <person name="Aerts A."/>
            <person name="Otillar R.P."/>
            <person name="Terry A.Y."/>
            <person name="Boore J.L."/>
            <person name="Grigoriev I.V."/>
            <person name="Lindberg D.R."/>
            <person name="Seaver E.C."/>
            <person name="Weisblat D.A."/>
            <person name="Putnam N.H."/>
            <person name="Rokhsar D.S."/>
        </authorList>
    </citation>
    <scope>NUCLEOTIDE SEQUENCE [LARGE SCALE GENOMIC DNA]</scope>
</reference>
<accession>V4ARE0</accession>
<dbReference type="PROSITE" id="PS50405">
    <property type="entry name" value="GST_CTER"/>
    <property type="match status" value="1"/>
</dbReference>
<evidence type="ECO:0000259" key="3">
    <source>
        <dbReference type="PROSITE" id="PS50404"/>
    </source>
</evidence>
<dbReference type="SFLD" id="SFLDS00019">
    <property type="entry name" value="Glutathione_Transferase_(cytos"/>
    <property type="match status" value="1"/>
</dbReference>
<feature type="domain" description="GST C-terminal" evidence="4">
    <location>
        <begin position="81"/>
        <end position="197"/>
    </location>
</feature>
<keyword evidence="6" id="KW-1185">Reference proteome</keyword>
<dbReference type="OrthoDB" id="414243at2759"/>
<dbReference type="SUPFAM" id="SSF52833">
    <property type="entry name" value="Thioredoxin-like"/>
    <property type="match status" value="1"/>
</dbReference>
<organism evidence="5 6">
    <name type="scientific">Lottia gigantea</name>
    <name type="common">Giant owl limpet</name>
    <dbReference type="NCBI Taxonomy" id="225164"/>
    <lineage>
        <taxon>Eukaryota</taxon>
        <taxon>Metazoa</taxon>
        <taxon>Spiralia</taxon>
        <taxon>Lophotrochozoa</taxon>
        <taxon>Mollusca</taxon>
        <taxon>Gastropoda</taxon>
        <taxon>Patellogastropoda</taxon>
        <taxon>Lottioidea</taxon>
        <taxon>Lottiidae</taxon>
        <taxon>Lottia</taxon>
    </lineage>
</organism>
<dbReference type="OMA" id="FFAMTEY"/>
<dbReference type="InterPro" id="IPR036249">
    <property type="entry name" value="Thioredoxin-like_sf"/>
</dbReference>
<dbReference type="CDD" id="cd03192">
    <property type="entry name" value="GST_C_Sigma_like"/>
    <property type="match status" value="1"/>
</dbReference>
<dbReference type="KEGG" id="lgi:LOTGIDRAFT_238691"/>
<comment type="similarity">
    <text evidence="1">Belongs to the GST superfamily.</text>
</comment>
<dbReference type="InterPro" id="IPR036282">
    <property type="entry name" value="Glutathione-S-Trfase_C_sf"/>
</dbReference>
<dbReference type="FunFam" id="3.40.30.10:FF:000258">
    <property type="entry name" value="Glutathione S-transferase"/>
    <property type="match status" value="1"/>
</dbReference>
<dbReference type="PANTHER" id="PTHR11571:SF150">
    <property type="entry name" value="GLUTATHIONE S-TRANSFERASE"/>
    <property type="match status" value="1"/>
</dbReference>
<dbReference type="InterPro" id="IPR004046">
    <property type="entry name" value="GST_C"/>
</dbReference>
<evidence type="ECO:0000259" key="4">
    <source>
        <dbReference type="PROSITE" id="PS50405"/>
    </source>
</evidence>
<sequence>MPNYKVHYFDSRGRAEIARILLTAAGQPFEDVRYTKEQWAEFKPKTPFGQLPCLEVDGKLYGQSNAINSYLARQFGLYGKNDLDALQIDVVVGVQNDFATVMIKIFYESDEAKKKELREKLAKEDAPKFLGNFEKLLQDNGYYVGNSVTLAEIAVNDILEYLLMENPDVLKSYPKLTQMRKNLEAHPKIGPYLKNRK</sequence>
<dbReference type="InterPro" id="IPR004045">
    <property type="entry name" value="Glutathione_S-Trfase_N"/>
</dbReference>
<dbReference type="CTD" id="20250833"/>
<dbReference type="RefSeq" id="XP_009049471.1">
    <property type="nucleotide sequence ID" value="XM_009051223.1"/>
</dbReference>
<dbReference type="GeneID" id="20250833"/>
<keyword evidence="2" id="KW-0273">Eye lens protein</keyword>
<dbReference type="SFLD" id="SFLDG01205">
    <property type="entry name" value="AMPS.1"/>
    <property type="match status" value="1"/>
</dbReference>
<evidence type="ECO:0000313" key="5">
    <source>
        <dbReference type="EMBL" id="ESO99822.1"/>
    </source>
</evidence>
<evidence type="ECO:0000256" key="1">
    <source>
        <dbReference type="ARBA" id="ARBA00007409"/>
    </source>
</evidence>
<dbReference type="SFLD" id="SFLDG00363">
    <property type="entry name" value="AMPS_(cytGST):_Alpha-__Mu-__Pi"/>
    <property type="match status" value="1"/>
</dbReference>
<dbReference type="HOGENOM" id="CLU_039475_1_0_1"/>
<gene>
    <name evidence="5" type="ORF">LOTGIDRAFT_238691</name>
</gene>
<dbReference type="GO" id="GO:0005212">
    <property type="term" value="F:structural constituent of eye lens"/>
    <property type="evidence" value="ECO:0007669"/>
    <property type="project" value="UniProtKB-KW"/>
</dbReference>
<feature type="domain" description="GST N-terminal" evidence="3">
    <location>
        <begin position="2"/>
        <end position="79"/>
    </location>
</feature>
<dbReference type="SUPFAM" id="SSF47616">
    <property type="entry name" value="GST C-terminal domain-like"/>
    <property type="match status" value="1"/>
</dbReference>
<dbReference type="GO" id="GO:0004364">
    <property type="term" value="F:glutathione transferase activity"/>
    <property type="evidence" value="ECO:0007669"/>
    <property type="project" value="TreeGrafter"/>
</dbReference>
<evidence type="ECO:0000256" key="2">
    <source>
        <dbReference type="ARBA" id="ARBA00022613"/>
    </source>
</evidence>
<dbReference type="PANTHER" id="PTHR11571">
    <property type="entry name" value="GLUTATHIONE S-TRANSFERASE"/>
    <property type="match status" value="1"/>
</dbReference>
<name>V4ARE0_LOTGI</name>
<dbReference type="STRING" id="225164.V4ARE0"/>
<protein>
    <recommendedName>
        <fullName evidence="7">Glutathione transferase</fullName>
    </recommendedName>
</protein>
<dbReference type="CDD" id="cd03039">
    <property type="entry name" value="GST_N_Sigma_like"/>
    <property type="match status" value="1"/>
</dbReference>
<evidence type="ECO:0008006" key="7">
    <source>
        <dbReference type="Google" id="ProtNLM"/>
    </source>
</evidence>
<dbReference type="GO" id="GO:0006749">
    <property type="term" value="P:glutathione metabolic process"/>
    <property type="evidence" value="ECO:0007669"/>
    <property type="project" value="TreeGrafter"/>
</dbReference>
<dbReference type="InterPro" id="IPR050213">
    <property type="entry name" value="GST_superfamily"/>
</dbReference>
<dbReference type="Pfam" id="PF14497">
    <property type="entry name" value="GST_C_3"/>
    <property type="match status" value="1"/>
</dbReference>
<dbReference type="InterPro" id="IPR010987">
    <property type="entry name" value="Glutathione-S-Trfase_C-like"/>
</dbReference>
<dbReference type="Gene3D" id="1.20.1050.10">
    <property type="match status" value="1"/>
</dbReference>
<dbReference type="Pfam" id="PF02798">
    <property type="entry name" value="GST_N"/>
    <property type="match status" value="1"/>
</dbReference>
<proteinExistence type="inferred from homology"/>
<dbReference type="EMBL" id="KB200890">
    <property type="protein sequence ID" value="ESO99822.1"/>
    <property type="molecule type" value="Genomic_DNA"/>
</dbReference>
<evidence type="ECO:0000313" key="6">
    <source>
        <dbReference type="Proteomes" id="UP000030746"/>
    </source>
</evidence>
<dbReference type="Gene3D" id="3.40.30.10">
    <property type="entry name" value="Glutaredoxin"/>
    <property type="match status" value="1"/>
</dbReference>
<dbReference type="FunFam" id="1.20.1050.10:FF:000030">
    <property type="entry name" value="Glutathione S-transferase S1"/>
    <property type="match status" value="1"/>
</dbReference>
<dbReference type="Proteomes" id="UP000030746">
    <property type="component" value="Unassembled WGS sequence"/>
</dbReference>
<dbReference type="PROSITE" id="PS50404">
    <property type="entry name" value="GST_NTER"/>
    <property type="match status" value="1"/>
</dbReference>
<dbReference type="InterPro" id="IPR040079">
    <property type="entry name" value="Glutathione_S-Trfase"/>
</dbReference>
<dbReference type="AlphaFoldDB" id="V4ARE0"/>